<evidence type="ECO:0000313" key="3">
    <source>
        <dbReference type="Proteomes" id="UP000053523"/>
    </source>
</evidence>
<keyword evidence="1" id="KW-0472">Membrane</keyword>
<proteinExistence type="predicted"/>
<reference evidence="2 3" key="1">
    <citation type="submission" date="2017-12" db="EMBL/GenBank/DDBJ databases">
        <title>FDA dAtabase for Regulatory Grade micrObial Sequences (FDA-ARGOS): Supporting development and validation of Infectious Disease Dx tests.</title>
        <authorList>
            <person name="Hoffmann M."/>
            <person name="Allard M."/>
            <person name="Evans P."/>
            <person name="Brown E."/>
            <person name="Tallon L."/>
            <person name="Sadzewicz L."/>
            <person name="Sengamalay N."/>
            <person name="Ott S."/>
            <person name="Godinez A."/>
            <person name="Nagaraj S."/>
            <person name="Vavikolanu K."/>
            <person name="Aluvathingal J."/>
            <person name="Nadendla S."/>
            <person name="Sichtig H."/>
        </authorList>
    </citation>
    <scope>NUCLEOTIDE SEQUENCE [LARGE SCALE GENOMIC DNA]</scope>
    <source>
        <strain evidence="2 3">FDAARGOS_148</strain>
    </source>
</reference>
<dbReference type="AlphaFoldDB" id="A0A2K0AY58"/>
<dbReference type="Proteomes" id="UP000053523">
    <property type="component" value="Unassembled WGS sequence"/>
</dbReference>
<gene>
    <name evidence="2" type="ORF">AL503_001290</name>
</gene>
<evidence type="ECO:0000313" key="2">
    <source>
        <dbReference type="EMBL" id="PNN29952.1"/>
    </source>
</evidence>
<dbReference type="EMBL" id="LORN02000006">
    <property type="protein sequence ID" value="PNN29952.1"/>
    <property type="molecule type" value="Genomic_DNA"/>
</dbReference>
<sequence length="83" mass="9977">MNEPQESTLKDLALCIKASQMVNEQNNIIEEENIYIRDKVIKIIRRNALIYRLVIFLIIIIYLFKIQICTTWFNSVYNIFHQN</sequence>
<keyword evidence="1" id="KW-1133">Transmembrane helix</keyword>
<feature type="transmembrane region" description="Helical" evidence="1">
    <location>
        <begin position="49"/>
        <end position="73"/>
    </location>
</feature>
<name>A0A2K0AY58_STAHA</name>
<comment type="caution">
    <text evidence="2">The sequence shown here is derived from an EMBL/GenBank/DDBJ whole genome shotgun (WGS) entry which is preliminary data.</text>
</comment>
<accession>A0A2K0AY58</accession>
<organism evidence="2 3">
    <name type="scientific">Staphylococcus haemolyticus</name>
    <dbReference type="NCBI Taxonomy" id="1283"/>
    <lineage>
        <taxon>Bacteria</taxon>
        <taxon>Bacillati</taxon>
        <taxon>Bacillota</taxon>
        <taxon>Bacilli</taxon>
        <taxon>Bacillales</taxon>
        <taxon>Staphylococcaceae</taxon>
        <taxon>Staphylococcus</taxon>
    </lineage>
</organism>
<keyword evidence="1" id="KW-0812">Transmembrane</keyword>
<evidence type="ECO:0000256" key="1">
    <source>
        <dbReference type="SAM" id="Phobius"/>
    </source>
</evidence>
<dbReference type="RefSeq" id="WP_053026929.1">
    <property type="nucleotide sequence ID" value="NZ_CP084235.1"/>
</dbReference>
<protein>
    <submittedName>
        <fullName evidence="2">Uncharacterized protein</fullName>
    </submittedName>
</protein>